<dbReference type="Pfam" id="PF18952">
    <property type="entry name" value="DUF5696"/>
    <property type="match status" value="1"/>
</dbReference>
<evidence type="ECO:0000313" key="1">
    <source>
        <dbReference type="EMBL" id="SDY92091.1"/>
    </source>
</evidence>
<organism evidence="1 2">
    <name type="scientific">Evansella caseinilytica</name>
    <dbReference type="NCBI Taxonomy" id="1503961"/>
    <lineage>
        <taxon>Bacteria</taxon>
        <taxon>Bacillati</taxon>
        <taxon>Bacillota</taxon>
        <taxon>Bacilli</taxon>
        <taxon>Bacillales</taxon>
        <taxon>Bacillaceae</taxon>
        <taxon>Evansella</taxon>
    </lineage>
</organism>
<protein>
    <submittedName>
        <fullName evidence="1">Uncharacterized protein</fullName>
    </submittedName>
</protein>
<dbReference type="AlphaFoldDB" id="A0A1H3NT54"/>
<keyword evidence="2" id="KW-1185">Reference proteome</keyword>
<evidence type="ECO:0000313" key="2">
    <source>
        <dbReference type="Proteomes" id="UP000198935"/>
    </source>
</evidence>
<sequence>MSKVIRRMQLLTLFLVTIIVPGCSDNTVSDGISEKDITEIEMTQTVPLQASFTDSRLEGMKGIVENDQLQLFIDEETAGIAVHHKASGDIWYSNPPGREEDQIATGVNKDLLSSQMQLQFYNYFGQSSSINSYSDSVVHEQYQMEMIPNGLRVVYQFGKAERTSADLPLMLSKERFEELSGRLDKTGQRALLIAYTENSETEIYERNDSALQGLQLERAFAAFEDAGYTEEDLERDMTELNFTQETEDGRVFIAAIEYTLDEDSLLVKVPVSSIQYSAEYPVSRISFMRFFGAAGAEESGSLFVPDGSGALIDFNNGKTRHPAYQQSVYGSDLTLLSNDENRNEEIIRLPVFGLIRDEGKALLGIIEEGASVATINADISGRVNSYNYVYPSFDVMSKGEVTLQANQQERKLPRFQEEPVKTDLTVRYVFLNGDEATYQGMAKYYQDYLVRTNGLPKRRDARVTADSPFYLQLVGSISKQKYVAGVPYQALESLTTFEQAASIIKQMQERDIHHLKLSYSGWFNKGVHHRTPDKVKVDRTIGGDKGLLDFISFAEEQGISVYPELAVLRVHSDSGFNEKRDASRTLTGTPAAVYPVNLALDTRDQRQQPSYILSPRLVKQYTEAMLKDFVPYQTAGISLRDLADELNGDYRKNNQVDRFESEMISTDALQMIHDQELEIMANGGNAYALPYLTDIVDIPLSSSEFKLQDESIPFFQMVIRGYIDYTGAPYNLSTNISEREYILKMLEYGSYVNYQWIYEANDKLKDSKFNHLYSVNYEQWLDQASEIYHEVNDILKHVHHQPIIGHEKLDQGVYKTVYENGMFIIVNYNQEAVTVEGLTLEPKSYLTGGEG</sequence>
<reference evidence="2" key="1">
    <citation type="submission" date="2016-10" db="EMBL/GenBank/DDBJ databases">
        <authorList>
            <person name="Varghese N."/>
            <person name="Submissions S."/>
        </authorList>
    </citation>
    <scope>NUCLEOTIDE SEQUENCE [LARGE SCALE GENOMIC DNA]</scope>
    <source>
        <strain evidence="2">SP</strain>
    </source>
</reference>
<dbReference type="InterPro" id="IPR043751">
    <property type="entry name" value="DUF5696"/>
</dbReference>
<dbReference type="STRING" id="1503961.SAMN05421736_104197"/>
<name>A0A1H3NT54_9BACI</name>
<accession>A0A1H3NT54</accession>
<dbReference type="OrthoDB" id="9793135at2"/>
<gene>
    <name evidence="1" type="ORF">SAMN05421736_104197</name>
</gene>
<dbReference type="Proteomes" id="UP000198935">
    <property type="component" value="Unassembled WGS sequence"/>
</dbReference>
<dbReference type="EMBL" id="FNPI01000004">
    <property type="protein sequence ID" value="SDY92091.1"/>
    <property type="molecule type" value="Genomic_DNA"/>
</dbReference>
<proteinExistence type="predicted"/>